<dbReference type="InterPro" id="IPR029063">
    <property type="entry name" value="SAM-dependent_MTases_sf"/>
</dbReference>
<dbReference type="SUPFAM" id="SSF53335">
    <property type="entry name" value="S-adenosyl-L-methionine-dependent methyltransferases"/>
    <property type="match status" value="1"/>
</dbReference>
<proteinExistence type="predicted"/>
<evidence type="ECO:0000313" key="4">
    <source>
        <dbReference type="Proteomes" id="UP000003987"/>
    </source>
</evidence>
<dbReference type="InterPro" id="IPR025714">
    <property type="entry name" value="Methyltranfer_dom"/>
</dbReference>
<dbReference type="EMBL" id="GG698802">
    <property type="protein sequence ID" value="EEU30603.1"/>
    <property type="molecule type" value="Genomic_DNA"/>
</dbReference>
<keyword evidence="4" id="KW-1185">Reference proteome</keyword>
<dbReference type="InterPro" id="IPR048647">
    <property type="entry name" value="RlmA_N"/>
</dbReference>
<dbReference type="STRING" id="575594.HMPREF0501_00008"/>
<dbReference type="Pfam" id="PF21302">
    <property type="entry name" value="Zn_ribbon_RlmA"/>
    <property type="match status" value="1"/>
</dbReference>
<sequence>MKKIEKVSSWLCDHLALFNCPVCHEKFMQVNNQQLVCVNGHRININKHGYVYFLQKGVKSEYDREMLLARRQLLSAGLFKGIITAINEELGPTPQRILDVGSGEGTPLFQLQQLRNRHDETYVGFDISRPGVQLATQLDSELFFCLADLRQLPFQNNSFSTIIELFSPSDYREFHRV</sequence>
<reference evidence="3 4" key="1">
    <citation type="submission" date="2009-06" db="EMBL/GenBank/DDBJ databases">
        <title>The Genome Sequence of Lactobacillus coleohominis strain 101-4-CHN.</title>
        <authorList>
            <consortium name="The Broad Institute Genome Sequencing Platform"/>
            <person name="Ward D."/>
            <person name="Young S.K."/>
            <person name="Zeng Q."/>
            <person name="Koehrsen M."/>
            <person name="Alvarado L."/>
            <person name="Berlin A."/>
            <person name="Borenstein D."/>
            <person name="Chen Z."/>
            <person name="Engels R."/>
            <person name="Freedman E."/>
            <person name="Gellesch M."/>
            <person name="Goldberg J."/>
            <person name="Griggs A."/>
            <person name="Gujja S."/>
            <person name="Heiman D."/>
            <person name="Hepburn T."/>
            <person name="Howarth C."/>
            <person name="Jen D."/>
            <person name="Larson L."/>
            <person name="Lewis B."/>
            <person name="Mehta T."/>
            <person name="Park D."/>
            <person name="Pearson M."/>
            <person name="Roberts A."/>
            <person name="Saif S."/>
            <person name="Shea T."/>
            <person name="Shenoy N."/>
            <person name="Sisk P."/>
            <person name="Stolte C."/>
            <person name="Sykes S."/>
            <person name="Walk T."/>
            <person name="White J."/>
            <person name="Yandava C."/>
            <person name="Liu Y."/>
            <person name="Xu Q."/>
            <person name="Lander E."/>
            <person name="Nusbaum C."/>
            <person name="Galagan J."/>
            <person name="Birren B."/>
        </authorList>
    </citation>
    <scope>NUCLEOTIDE SEQUENCE [LARGE SCALE GENOMIC DNA]</scope>
    <source>
        <strain evidence="3 4">101-4-CHN</strain>
    </source>
</reference>
<dbReference type="CDD" id="cd02440">
    <property type="entry name" value="AdoMet_MTases"/>
    <property type="match status" value="1"/>
</dbReference>
<feature type="domain" description="23S rRNA (guanine(745)-N(1))-methyltransferase N-terminal" evidence="2">
    <location>
        <begin position="18"/>
        <end position="54"/>
    </location>
</feature>
<dbReference type="eggNOG" id="COG2226">
    <property type="taxonomic scope" value="Bacteria"/>
</dbReference>
<feature type="domain" description="Methyltransferase" evidence="1">
    <location>
        <begin position="96"/>
        <end position="163"/>
    </location>
</feature>
<dbReference type="Pfam" id="PF13847">
    <property type="entry name" value="Methyltransf_31"/>
    <property type="match status" value="1"/>
</dbReference>
<accession>C7XTC3</accession>
<dbReference type="Gene3D" id="3.40.50.150">
    <property type="entry name" value="Vaccinia Virus protein VP39"/>
    <property type="match status" value="1"/>
</dbReference>
<evidence type="ECO:0000259" key="1">
    <source>
        <dbReference type="Pfam" id="PF13847"/>
    </source>
</evidence>
<evidence type="ECO:0000259" key="2">
    <source>
        <dbReference type="Pfam" id="PF21302"/>
    </source>
</evidence>
<name>C7XTC3_9LACO</name>
<dbReference type="HOGENOM" id="CLU_123815_0_0_9"/>
<evidence type="ECO:0000313" key="3">
    <source>
        <dbReference type="EMBL" id="EEU30603.1"/>
    </source>
</evidence>
<dbReference type="AlphaFoldDB" id="C7XTC3"/>
<dbReference type="Proteomes" id="UP000003987">
    <property type="component" value="Unassembled WGS sequence"/>
</dbReference>
<gene>
    <name evidence="3" type="ORF">HMPREF0501_00008</name>
</gene>
<protein>
    <submittedName>
        <fullName evidence="3">Uncharacterized protein</fullName>
    </submittedName>
</protein>
<organism evidence="3 4">
    <name type="scientific">Limosilactobacillus coleohominis 101-4-CHN</name>
    <dbReference type="NCBI Taxonomy" id="575594"/>
    <lineage>
        <taxon>Bacteria</taxon>
        <taxon>Bacillati</taxon>
        <taxon>Bacillota</taxon>
        <taxon>Bacilli</taxon>
        <taxon>Lactobacillales</taxon>
        <taxon>Lactobacillaceae</taxon>
        <taxon>Limosilactobacillus</taxon>
    </lineage>
</organism>